<dbReference type="InterPro" id="IPR002053">
    <property type="entry name" value="Glyco_hydro_25"/>
</dbReference>
<dbReference type="GO" id="GO:0016052">
    <property type="term" value="P:carbohydrate catabolic process"/>
    <property type="evidence" value="ECO:0007669"/>
    <property type="project" value="TreeGrafter"/>
</dbReference>
<protein>
    <submittedName>
        <fullName evidence="4">Glycoside hydrolase family 25 protein</fullName>
    </submittedName>
</protein>
<evidence type="ECO:0000256" key="2">
    <source>
        <dbReference type="ARBA" id="ARBA00022801"/>
    </source>
</evidence>
<dbReference type="Pfam" id="PF01183">
    <property type="entry name" value="Glyco_hydro_25"/>
    <property type="match status" value="1"/>
</dbReference>
<dbReference type="GO" id="GO:0009253">
    <property type="term" value="P:peptidoglycan catabolic process"/>
    <property type="evidence" value="ECO:0007669"/>
    <property type="project" value="InterPro"/>
</dbReference>
<dbReference type="Proteomes" id="UP000403266">
    <property type="component" value="Unassembled WGS sequence"/>
</dbReference>
<dbReference type="InterPro" id="IPR017853">
    <property type="entry name" value="GH"/>
</dbReference>
<dbReference type="SUPFAM" id="SSF51445">
    <property type="entry name" value="(Trans)glycosidases"/>
    <property type="match status" value="1"/>
</dbReference>
<dbReference type="PANTHER" id="PTHR34135">
    <property type="entry name" value="LYSOZYME"/>
    <property type="match status" value="1"/>
</dbReference>
<dbReference type="RefSeq" id="WP_152718617.1">
    <property type="nucleotide sequence ID" value="NZ_VOSJ01000765.1"/>
</dbReference>
<dbReference type="GO" id="GO:0016998">
    <property type="term" value="P:cell wall macromolecule catabolic process"/>
    <property type="evidence" value="ECO:0007669"/>
    <property type="project" value="InterPro"/>
</dbReference>
<evidence type="ECO:0000313" key="4">
    <source>
        <dbReference type="EMBL" id="MPR31474.1"/>
    </source>
</evidence>
<dbReference type="AlphaFoldDB" id="A0A5N7N0P5"/>
<dbReference type="PANTHER" id="PTHR34135:SF2">
    <property type="entry name" value="LYSOZYME"/>
    <property type="match status" value="1"/>
</dbReference>
<dbReference type="Gene3D" id="3.20.20.80">
    <property type="entry name" value="Glycosidases"/>
    <property type="match status" value="1"/>
</dbReference>
<keyword evidence="2 4" id="KW-0378">Hydrolase</keyword>
<reference evidence="4 5" key="1">
    <citation type="journal article" date="2019" name="Syst. Appl. Microbiol.">
        <title>Microvirga tunisiensis sp. nov., a root nodule symbiotic bacterium isolated from Lupinus micranthus and L. luteus grown in Northern Tunisia.</title>
        <authorList>
            <person name="Msaddak A."/>
            <person name="Rejili M."/>
            <person name="Duran D."/>
            <person name="Mars M."/>
            <person name="Palacios J.M."/>
            <person name="Ruiz-Argueso T."/>
            <person name="Rey L."/>
            <person name="Imperial J."/>
        </authorList>
    </citation>
    <scope>NUCLEOTIDE SEQUENCE [LARGE SCALE GENOMIC DNA]</scope>
    <source>
        <strain evidence="4 5">Lmie10</strain>
    </source>
</reference>
<keyword evidence="3" id="KW-0326">Glycosidase</keyword>
<name>A0A5N7N0P5_9HYPH</name>
<comment type="caution">
    <text evidence="4">The sequence shown here is derived from an EMBL/GenBank/DDBJ whole genome shotgun (WGS) entry which is preliminary data.</text>
</comment>
<evidence type="ECO:0000256" key="3">
    <source>
        <dbReference type="ARBA" id="ARBA00023295"/>
    </source>
</evidence>
<dbReference type="InterPro" id="IPR018077">
    <property type="entry name" value="Glyco_hydro_fam25_subgr"/>
</dbReference>
<organism evidence="4 5">
    <name type="scientific">Microvirga tunisiensis</name>
    <dbReference type="NCBI Taxonomy" id="2108360"/>
    <lineage>
        <taxon>Bacteria</taxon>
        <taxon>Pseudomonadati</taxon>
        <taxon>Pseudomonadota</taxon>
        <taxon>Alphaproteobacteria</taxon>
        <taxon>Hyphomicrobiales</taxon>
        <taxon>Methylobacteriaceae</taxon>
        <taxon>Microvirga</taxon>
    </lineage>
</organism>
<dbReference type="PROSITE" id="PS51257">
    <property type="entry name" value="PROKAR_LIPOPROTEIN"/>
    <property type="match status" value="1"/>
</dbReference>
<proteinExistence type="inferred from homology"/>
<gene>
    <name evidence="4" type="ORF">FS320_43135</name>
</gene>
<evidence type="ECO:0000313" key="5">
    <source>
        <dbReference type="Proteomes" id="UP000403266"/>
    </source>
</evidence>
<dbReference type="GO" id="GO:0003796">
    <property type="term" value="F:lysozyme activity"/>
    <property type="evidence" value="ECO:0007669"/>
    <property type="project" value="InterPro"/>
</dbReference>
<dbReference type="OrthoDB" id="9798192at2"/>
<comment type="similarity">
    <text evidence="1">Belongs to the glycosyl hydrolase 25 family.</text>
</comment>
<evidence type="ECO:0000256" key="1">
    <source>
        <dbReference type="ARBA" id="ARBA00010646"/>
    </source>
</evidence>
<sequence length="285" mass="31587">MDKALAVLRAGLRLCAIVPLGMALASCSGLGLMSGVGDAKPHVGVASAHFRPVHGVDISRWQGKVDWAAVRDGGTRFAFIKATEGGDHIDPRFKDNWEGARKAGVLRGAYHFVYWCRPAEEQTAWFRRNVQPDADALPPVLDAEWNGASPTCGRKIPRDKALAMIRVMLREMEAHTGKKPIIYTDITFHREVLEGELKDYPFWIRSTAAEPQVRYNDRQWTFWQFTTTGRVPGIDGNVDRNTFHGTETQWSEFVGGSAKIQITEGAVSEGAKSVTEASWSGLPDY</sequence>
<dbReference type="EMBL" id="VOSK01000718">
    <property type="protein sequence ID" value="MPR31474.1"/>
    <property type="molecule type" value="Genomic_DNA"/>
</dbReference>
<keyword evidence="5" id="KW-1185">Reference proteome</keyword>
<dbReference type="CDD" id="cd06413">
    <property type="entry name" value="GH25_muramidase_1"/>
    <property type="match status" value="1"/>
</dbReference>
<dbReference type="PROSITE" id="PS51904">
    <property type="entry name" value="GLYCOSYL_HYDROL_F25_2"/>
    <property type="match status" value="1"/>
</dbReference>
<accession>A0A5N7N0P5</accession>
<dbReference type="SMART" id="SM00641">
    <property type="entry name" value="Glyco_25"/>
    <property type="match status" value="1"/>
</dbReference>